<organism evidence="1">
    <name type="scientific">seawater metagenome</name>
    <dbReference type="NCBI Taxonomy" id="1561972"/>
    <lineage>
        <taxon>unclassified sequences</taxon>
        <taxon>metagenomes</taxon>
        <taxon>ecological metagenomes</taxon>
    </lineage>
</organism>
<dbReference type="EMBL" id="CABVLZ010000003">
    <property type="protein sequence ID" value="VVU95165.1"/>
    <property type="molecule type" value="Genomic_DNA"/>
</dbReference>
<dbReference type="AlphaFoldDB" id="A0A5E8CLP8"/>
<proteinExistence type="predicted"/>
<sequence length="474" mass="55000">MSQSQLLALQPTTYFQWKKKEKFSANYYKGQCINIKGTDKKTYIITSAYGLPDNSKKIFQIVKNNDFKGIRKLKLVKTCLISGLHLLEVQNNRKLNNEVSKKLPDYRILEDNDIVNYNRNNFIKSLPKPDTNCYAFLQRSDRKELINLNIKSIIFESKDGGKNMPPIPYIECINNDDFMIRNLEGLTGSAVFNKSNKIIGIIESLNLENNSIKIIPSFLINKFMDSILIGYCTKIACLTLPYILTPEGLKILHTTKKIKKNDIITKINHKRINNEGKIYMPQLKCKVPLDTYILLTFNSTESVSLNIKREITNGKSYCHHLIRKKLKPISEILRVPNIKNEKFINLNGFIFCELTQPLLKWIYFNHNIMLKGKSMDVFYYKNLCFRGLKEVILIDYNAKNLSRSLKSNILEEIVPLFNLDYDGNQKEKKVYKVSKVNNKKIESIAHFQEILKTNKLNKIYLSNGSGKTYKILFD</sequence>
<reference evidence="1" key="1">
    <citation type="submission" date="2019-09" db="EMBL/GenBank/DDBJ databases">
        <authorList>
            <person name="Needham M D."/>
        </authorList>
    </citation>
    <scope>NUCLEOTIDE SEQUENCE</scope>
</reference>
<protein>
    <submittedName>
        <fullName evidence="1">Uncharacterized protein</fullName>
    </submittedName>
</protein>
<accession>A0A5E8CLP8</accession>
<name>A0A5E8CLP8_9ZZZZ</name>
<evidence type="ECO:0000313" key="1">
    <source>
        <dbReference type="EMBL" id="VVU95165.1"/>
    </source>
</evidence>
<gene>
    <name evidence="1" type="ORF">CPAV1605_890</name>
</gene>